<comment type="caution">
    <text evidence="1">The sequence shown here is derived from an EMBL/GenBank/DDBJ whole genome shotgun (WGS) entry which is preliminary data.</text>
</comment>
<organism evidence="1 2">
    <name type="scientific">Mycena maculata</name>
    <dbReference type="NCBI Taxonomy" id="230809"/>
    <lineage>
        <taxon>Eukaryota</taxon>
        <taxon>Fungi</taxon>
        <taxon>Dikarya</taxon>
        <taxon>Basidiomycota</taxon>
        <taxon>Agaricomycotina</taxon>
        <taxon>Agaricomycetes</taxon>
        <taxon>Agaricomycetidae</taxon>
        <taxon>Agaricales</taxon>
        <taxon>Marasmiineae</taxon>
        <taxon>Mycenaceae</taxon>
        <taxon>Mycena</taxon>
    </lineage>
</organism>
<reference evidence="1" key="1">
    <citation type="submission" date="2023-03" db="EMBL/GenBank/DDBJ databases">
        <title>Massive genome expansion in bonnet fungi (Mycena s.s.) driven by repeated elements and novel gene families across ecological guilds.</title>
        <authorList>
            <consortium name="Lawrence Berkeley National Laboratory"/>
            <person name="Harder C.B."/>
            <person name="Miyauchi S."/>
            <person name="Viragh M."/>
            <person name="Kuo A."/>
            <person name="Thoen E."/>
            <person name="Andreopoulos B."/>
            <person name="Lu D."/>
            <person name="Skrede I."/>
            <person name="Drula E."/>
            <person name="Henrissat B."/>
            <person name="Morin E."/>
            <person name="Kohler A."/>
            <person name="Barry K."/>
            <person name="LaButti K."/>
            <person name="Morin E."/>
            <person name="Salamov A."/>
            <person name="Lipzen A."/>
            <person name="Mereny Z."/>
            <person name="Hegedus B."/>
            <person name="Baldrian P."/>
            <person name="Stursova M."/>
            <person name="Weitz H."/>
            <person name="Taylor A."/>
            <person name="Grigoriev I.V."/>
            <person name="Nagy L.G."/>
            <person name="Martin F."/>
            <person name="Kauserud H."/>
        </authorList>
    </citation>
    <scope>NUCLEOTIDE SEQUENCE</scope>
    <source>
        <strain evidence="1">CBHHK188m</strain>
    </source>
</reference>
<gene>
    <name evidence="1" type="ORF">DFH07DRAFT_954799</name>
</gene>
<dbReference type="Proteomes" id="UP001215280">
    <property type="component" value="Unassembled WGS sequence"/>
</dbReference>
<dbReference type="EMBL" id="JARJLG010000029">
    <property type="protein sequence ID" value="KAJ7767911.1"/>
    <property type="molecule type" value="Genomic_DNA"/>
</dbReference>
<evidence type="ECO:0000313" key="1">
    <source>
        <dbReference type="EMBL" id="KAJ7767911.1"/>
    </source>
</evidence>
<accession>A0AAD7JMA0</accession>
<proteinExistence type="predicted"/>
<dbReference type="AlphaFoldDB" id="A0AAD7JMA0"/>
<name>A0AAD7JMA0_9AGAR</name>
<sequence length="107" mass="11598">MPNPSDAFHAAAACPPSIHASIYIHLCRIATRFHLGHLASPPLAFPKPRVASSLRRAAPFASSQKQCPCLSSTSASAFAHFLPALCDRPLDLRSIKLEFPVMRSFDS</sequence>
<keyword evidence="2" id="KW-1185">Reference proteome</keyword>
<evidence type="ECO:0000313" key="2">
    <source>
        <dbReference type="Proteomes" id="UP001215280"/>
    </source>
</evidence>
<protein>
    <submittedName>
        <fullName evidence="1">Uncharacterized protein</fullName>
    </submittedName>
</protein>